<evidence type="ECO:0000256" key="14">
    <source>
        <dbReference type="SAM" id="MobiDB-lite"/>
    </source>
</evidence>
<dbReference type="Proteomes" id="UP001458880">
    <property type="component" value="Unassembled WGS sequence"/>
</dbReference>
<dbReference type="InterPro" id="IPR015712">
    <property type="entry name" value="DNA-dir_RNA_pol_su2"/>
</dbReference>
<keyword evidence="9 13" id="KW-0804">Transcription</keyword>
<keyword evidence="3 13" id="KW-0240">DNA-directed RNA polymerase</keyword>
<evidence type="ECO:0000256" key="6">
    <source>
        <dbReference type="ARBA" id="ARBA00022723"/>
    </source>
</evidence>
<dbReference type="Pfam" id="PF04560">
    <property type="entry name" value="RNA_pol_Rpb2_7"/>
    <property type="match status" value="1"/>
</dbReference>
<dbReference type="InterPro" id="IPR007645">
    <property type="entry name" value="RNA_pol_Rpb2_3"/>
</dbReference>
<feature type="region of interest" description="Disordered" evidence="14">
    <location>
        <begin position="1"/>
        <end position="20"/>
    </location>
</feature>
<dbReference type="InterPro" id="IPR009674">
    <property type="entry name" value="Rpa2_dom_4"/>
</dbReference>
<organism evidence="21 22">
    <name type="scientific">Popillia japonica</name>
    <name type="common">Japanese beetle</name>
    <dbReference type="NCBI Taxonomy" id="7064"/>
    <lineage>
        <taxon>Eukaryota</taxon>
        <taxon>Metazoa</taxon>
        <taxon>Ecdysozoa</taxon>
        <taxon>Arthropoda</taxon>
        <taxon>Hexapoda</taxon>
        <taxon>Insecta</taxon>
        <taxon>Pterygota</taxon>
        <taxon>Neoptera</taxon>
        <taxon>Endopterygota</taxon>
        <taxon>Coleoptera</taxon>
        <taxon>Polyphaga</taxon>
        <taxon>Scarabaeiformia</taxon>
        <taxon>Scarabaeidae</taxon>
        <taxon>Rutelinae</taxon>
        <taxon>Popillia</taxon>
    </lineage>
</organism>
<protein>
    <recommendedName>
        <fullName evidence="13">DNA-directed RNA polymerase subunit beta</fullName>
        <ecNumber evidence="13">2.7.7.6</ecNumber>
    </recommendedName>
</protein>
<dbReference type="AlphaFoldDB" id="A0AAW1MJU3"/>
<evidence type="ECO:0000259" key="20">
    <source>
        <dbReference type="Pfam" id="PF06883"/>
    </source>
</evidence>
<feature type="domain" description="RNA polymerase Rpb2" evidence="16">
    <location>
        <begin position="1044"/>
        <end position="1098"/>
    </location>
</feature>
<dbReference type="Pfam" id="PF00562">
    <property type="entry name" value="RNA_pol_Rpb2_6"/>
    <property type="match status" value="2"/>
</dbReference>
<evidence type="ECO:0000256" key="7">
    <source>
        <dbReference type="ARBA" id="ARBA00022771"/>
    </source>
</evidence>
<dbReference type="GO" id="GO:0005634">
    <property type="term" value="C:nucleus"/>
    <property type="evidence" value="ECO:0007669"/>
    <property type="project" value="UniProtKB-SubCell"/>
</dbReference>
<dbReference type="InterPro" id="IPR007120">
    <property type="entry name" value="DNA-dir_RNAP_su2_dom"/>
</dbReference>
<evidence type="ECO:0000259" key="15">
    <source>
        <dbReference type="Pfam" id="PF00562"/>
    </source>
</evidence>
<dbReference type="Gene3D" id="3.90.1100.10">
    <property type="match status" value="2"/>
</dbReference>
<dbReference type="FunFam" id="3.90.1110.10:FF:000007">
    <property type="entry name" value="DNA-directed RNA polymerase subunit beta"/>
    <property type="match status" value="1"/>
</dbReference>
<dbReference type="EC" id="2.7.7.6" evidence="13"/>
<dbReference type="PANTHER" id="PTHR20856">
    <property type="entry name" value="DNA-DIRECTED RNA POLYMERASE I SUBUNIT 2"/>
    <property type="match status" value="1"/>
</dbReference>
<evidence type="ECO:0000259" key="18">
    <source>
        <dbReference type="Pfam" id="PF04563"/>
    </source>
</evidence>
<feature type="domain" description="RNA polymerase Rpb2" evidence="19">
    <location>
        <begin position="453"/>
        <end position="516"/>
    </location>
</feature>
<dbReference type="GO" id="GO:0032549">
    <property type="term" value="F:ribonucleoside binding"/>
    <property type="evidence" value="ECO:0007669"/>
    <property type="project" value="InterPro"/>
</dbReference>
<comment type="catalytic activity">
    <reaction evidence="11">
        <text>RNA(n) + a ribonucleoside 5'-triphosphate = RNA(n+1) + diphosphate</text>
        <dbReference type="Rhea" id="RHEA:21248"/>
        <dbReference type="Rhea" id="RHEA-COMP:14527"/>
        <dbReference type="Rhea" id="RHEA-COMP:17342"/>
        <dbReference type="ChEBI" id="CHEBI:33019"/>
        <dbReference type="ChEBI" id="CHEBI:61557"/>
        <dbReference type="ChEBI" id="CHEBI:140395"/>
        <dbReference type="EC" id="2.7.7.6"/>
    </reaction>
    <physiologicalReaction direction="left-to-right" evidence="11">
        <dbReference type="Rhea" id="RHEA:21249"/>
    </physiologicalReaction>
</comment>
<dbReference type="InterPro" id="IPR037033">
    <property type="entry name" value="DNA-dir_RNAP_su2_hyb_sf"/>
</dbReference>
<dbReference type="Pfam" id="PF04563">
    <property type="entry name" value="RNA_pol_Rpb2_1"/>
    <property type="match status" value="1"/>
</dbReference>
<dbReference type="CDD" id="cd00653">
    <property type="entry name" value="RNA_pol_B_RPB2"/>
    <property type="match status" value="1"/>
</dbReference>
<proteinExistence type="inferred from homology"/>
<dbReference type="SUPFAM" id="SSF64484">
    <property type="entry name" value="beta and beta-prime subunits of DNA dependent RNA-polymerase"/>
    <property type="match status" value="2"/>
</dbReference>
<keyword evidence="8" id="KW-0862">Zinc</keyword>
<name>A0AAW1MJU3_POPJA</name>
<evidence type="ECO:0000259" key="17">
    <source>
        <dbReference type="Pfam" id="PF04561"/>
    </source>
</evidence>
<evidence type="ECO:0000256" key="13">
    <source>
        <dbReference type="RuleBase" id="RU363031"/>
    </source>
</evidence>
<sequence>MLLNTPTLRNLTSNNFGKPPVKQNPLLAQLGQPHIDSFNYMVESGLDHAISNLYPVEFELPTKDKVCLKIEDVSLGYPAAPLGVIGIKNQNVYPTECKQRGVTYRGRLCVRVSWSINGKLQVAFDKDLGDIPIMIKSNRCHLAHMKPAELIEHGEHEQEWGGYFIIKGLERLVRMLLMTRRNYPITIKRSNWKMRGSLFSEYGVLIRCVMTDQTSTNNVLHFVTDGSVKLMFSYRKVLYYAPLILIMKSLCDYTDYYIYKKLMEGCESDLYYSDCIQNMLRSSHSEGLHTHQHCKDFIGKMFRVKFYECPTWWTDSEVADFILDKTVLIHLTSPRDKFNMLVFMTKKLFSFAQDKCKVEGADAVMMQELLLGGHLYLQVLKEKLQGWLLGVKQNLLKKSNSKSNFSLSQQEILLAAKQAGTFENALEMFFATGNLISNSGLGLMQDKGLTIVPENINRMRYMSHFKAVHRGAFFQEMRTTEARQLLPDAWGFICPVHTPDGAPCGLLNHLTMNCIVTDIVPKDILNNIPLILADLGMIPCDEIDNIKCDFKNCYTTSLDGKILGYVPITTTTSFVNKLRLLKVKGDKIPRTLEIALVPLKRTKGQYPGLYLFSGPARMMRPLINLQINEIELIGTFEQVYLDVCLSPAEFYKGVTTHMELSKTAFMSNLAHLIPMPDCNQSPRNMYQCQMGKQTMGSACHNWDIQAETKLYRLQTPASPFFRPVHYDNIGLDDFAMGTNAIVAVISYTGYDMEDAMIINKCSEERGLAHGSIYKSEFVELDQPNSYFCRDPLQEQLADKLDTDGLPYIGRKLIEGEPLYCYYSTDESRYIVGKCKSKEECYVSSVRLCSDFNSKKPKSVCLTYRVPRNPCVGDKFASRAGQKGICSQKWAAEDLPFTETGMVPDIVFNPHGFPSFTETGMVPDIVFNPHGFPSRMTIAMMIEVMAGKSASIHGLVHDATPFKFNEEKTAIDYFGQLLQIGGYNYYGTETMYSGVDGREMEAQIFFGVVHYQRLRHMVSDKWQVRSTGPTDILTRQPLKGRKRGGGVRFGEMERDSLISHGASFLLQDRLFHCSDSSTAFICTKCNSLLGPAFICTKCNSLLGPVTVVTRMADKRNLTETRETCYVRPNTLAETFSEVS</sequence>
<dbReference type="Pfam" id="PF06883">
    <property type="entry name" value="RNA_pol_Rpa2_4"/>
    <property type="match status" value="1"/>
</dbReference>
<keyword evidence="6" id="KW-0479">Metal-binding</keyword>
<feature type="compositionally biased region" description="Polar residues" evidence="14">
    <location>
        <begin position="1"/>
        <end position="16"/>
    </location>
</feature>
<evidence type="ECO:0000256" key="8">
    <source>
        <dbReference type="ARBA" id="ARBA00022833"/>
    </source>
</evidence>
<dbReference type="GO" id="GO:0003899">
    <property type="term" value="F:DNA-directed RNA polymerase activity"/>
    <property type="evidence" value="ECO:0007669"/>
    <property type="project" value="UniProtKB-EC"/>
</dbReference>
<feature type="domain" description="DNA-directed RNA polymerase subunit 2 hybrid-binding" evidence="15">
    <location>
        <begin position="915"/>
        <end position="1042"/>
    </location>
</feature>
<accession>A0AAW1MJU3</accession>
<evidence type="ECO:0000256" key="12">
    <source>
        <dbReference type="RuleBase" id="RU000434"/>
    </source>
</evidence>
<evidence type="ECO:0000256" key="3">
    <source>
        <dbReference type="ARBA" id="ARBA00022478"/>
    </source>
</evidence>
<dbReference type="InterPro" id="IPR014724">
    <property type="entry name" value="RNA_pol_RPB2_OB-fold"/>
</dbReference>
<evidence type="ECO:0000313" key="21">
    <source>
        <dbReference type="EMBL" id="KAK9746380.1"/>
    </source>
</evidence>
<gene>
    <name evidence="21" type="ORF">QE152_g6145</name>
</gene>
<reference evidence="21 22" key="1">
    <citation type="journal article" date="2024" name="BMC Genomics">
        <title>De novo assembly and annotation of Popillia japonica's genome with initial clues to its potential as an invasive pest.</title>
        <authorList>
            <person name="Cucini C."/>
            <person name="Boschi S."/>
            <person name="Funari R."/>
            <person name="Cardaioli E."/>
            <person name="Iannotti N."/>
            <person name="Marturano G."/>
            <person name="Paoli F."/>
            <person name="Bruttini M."/>
            <person name="Carapelli A."/>
            <person name="Frati F."/>
            <person name="Nardi F."/>
        </authorList>
    </citation>
    <scope>NUCLEOTIDE SEQUENCE [LARGE SCALE GENOMIC DNA]</scope>
    <source>
        <strain evidence="21">DMR45628</strain>
    </source>
</reference>
<comment type="function">
    <text evidence="13">DNA-dependent RNA polymerase catalyzes the transcription of DNA into RNA using the four ribonucleoside triphosphates as substrates.</text>
</comment>
<dbReference type="InterPro" id="IPR007642">
    <property type="entry name" value="RNA_pol_Rpb2_2"/>
</dbReference>
<dbReference type="Pfam" id="PF04561">
    <property type="entry name" value="RNA_pol_Rpb2_2"/>
    <property type="match status" value="1"/>
</dbReference>
<evidence type="ECO:0000256" key="4">
    <source>
        <dbReference type="ARBA" id="ARBA00022679"/>
    </source>
</evidence>
<keyword evidence="4 13" id="KW-0808">Transferase</keyword>
<evidence type="ECO:0000256" key="10">
    <source>
        <dbReference type="ARBA" id="ARBA00023242"/>
    </source>
</evidence>
<comment type="subcellular location">
    <subcellularLocation>
        <location evidence="1">Nucleus</location>
    </subcellularLocation>
</comment>
<dbReference type="GO" id="GO:0006351">
    <property type="term" value="P:DNA-templated transcription"/>
    <property type="evidence" value="ECO:0007669"/>
    <property type="project" value="InterPro"/>
</dbReference>
<dbReference type="Gene3D" id="2.40.50.150">
    <property type="match status" value="1"/>
</dbReference>
<evidence type="ECO:0000313" key="22">
    <source>
        <dbReference type="Proteomes" id="UP001458880"/>
    </source>
</evidence>
<keyword evidence="10" id="KW-0539">Nucleus</keyword>
<dbReference type="FunFam" id="3.90.1100.10:FF:000016">
    <property type="entry name" value="DNA-directed RNA polymerase subunit beta"/>
    <property type="match status" value="1"/>
</dbReference>
<evidence type="ECO:0000259" key="16">
    <source>
        <dbReference type="Pfam" id="PF04560"/>
    </source>
</evidence>
<dbReference type="InterPro" id="IPR007641">
    <property type="entry name" value="RNA_pol_Rpb2_7"/>
</dbReference>
<dbReference type="Pfam" id="PF04565">
    <property type="entry name" value="RNA_pol_Rpb2_3"/>
    <property type="match status" value="1"/>
</dbReference>
<dbReference type="FunFam" id="3.90.1100.10:FF:000008">
    <property type="entry name" value="DNA-directed RNA polymerase subunit beta"/>
    <property type="match status" value="1"/>
</dbReference>
<feature type="domain" description="RNA polymerase Rpb2" evidence="17">
    <location>
        <begin position="180"/>
        <end position="369"/>
    </location>
</feature>
<keyword evidence="22" id="KW-1185">Reference proteome</keyword>
<dbReference type="Gene3D" id="2.40.270.10">
    <property type="entry name" value="DNA-directed RNA polymerase, subunit 2, domain 6"/>
    <property type="match status" value="2"/>
</dbReference>
<evidence type="ECO:0000256" key="9">
    <source>
        <dbReference type="ARBA" id="ARBA00023163"/>
    </source>
</evidence>
<dbReference type="InterPro" id="IPR037034">
    <property type="entry name" value="RNA_pol_Rpb2_2_sf"/>
</dbReference>
<feature type="domain" description="DNA-directed RNA polymerase subunit 2 hybrid-binding" evidence="15">
    <location>
        <begin position="670"/>
        <end position="914"/>
    </location>
</feature>
<dbReference type="Gene3D" id="3.90.1110.10">
    <property type="entry name" value="RNA polymerase Rpb2, domain 2"/>
    <property type="match status" value="1"/>
</dbReference>
<evidence type="ECO:0000259" key="19">
    <source>
        <dbReference type="Pfam" id="PF04565"/>
    </source>
</evidence>
<dbReference type="GO" id="GO:0003677">
    <property type="term" value="F:DNA binding"/>
    <property type="evidence" value="ECO:0007669"/>
    <property type="project" value="InterPro"/>
</dbReference>
<dbReference type="PROSITE" id="PS01166">
    <property type="entry name" value="RNA_POL_BETA"/>
    <property type="match status" value="1"/>
</dbReference>
<comment type="similarity">
    <text evidence="2 12">Belongs to the RNA polymerase beta chain family.</text>
</comment>
<evidence type="ECO:0000256" key="2">
    <source>
        <dbReference type="ARBA" id="ARBA00006835"/>
    </source>
</evidence>
<dbReference type="EMBL" id="JASPKY010000040">
    <property type="protein sequence ID" value="KAK9746380.1"/>
    <property type="molecule type" value="Genomic_DNA"/>
</dbReference>
<keyword evidence="5 13" id="KW-0548">Nucleotidyltransferase</keyword>
<keyword evidence="7" id="KW-0863">Zinc-finger</keyword>
<dbReference type="GO" id="GO:0008270">
    <property type="term" value="F:zinc ion binding"/>
    <property type="evidence" value="ECO:0007669"/>
    <property type="project" value="UniProtKB-KW"/>
</dbReference>
<feature type="domain" description="RNA polymerase beta subunit protrusion" evidence="18">
    <location>
        <begin position="30"/>
        <end position="407"/>
    </location>
</feature>
<evidence type="ECO:0000256" key="5">
    <source>
        <dbReference type="ARBA" id="ARBA00022695"/>
    </source>
</evidence>
<dbReference type="GO" id="GO:0000428">
    <property type="term" value="C:DNA-directed RNA polymerase complex"/>
    <property type="evidence" value="ECO:0007669"/>
    <property type="project" value="UniProtKB-KW"/>
</dbReference>
<dbReference type="Gene3D" id="3.90.1800.10">
    <property type="entry name" value="RNA polymerase alpha subunit dimerisation domain"/>
    <property type="match status" value="1"/>
</dbReference>
<evidence type="ECO:0000256" key="1">
    <source>
        <dbReference type="ARBA" id="ARBA00004123"/>
    </source>
</evidence>
<dbReference type="InterPro" id="IPR007644">
    <property type="entry name" value="RNA_pol_bsu_protrusion"/>
</dbReference>
<evidence type="ECO:0000256" key="11">
    <source>
        <dbReference type="ARBA" id="ARBA00047768"/>
    </source>
</evidence>
<dbReference type="InterPro" id="IPR007121">
    <property type="entry name" value="RNA_pol_bsu_CS"/>
</dbReference>
<comment type="caution">
    <text evidence="21">The sequence shown here is derived from an EMBL/GenBank/DDBJ whole genome shotgun (WGS) entry which is preliminary data.</text>
</comment>
<feature type="domain" description="DNA-directed RNA polymerase I subunit RPA2" evidence="20">
    <location>
        <begin position="563"/>
        <end position="620"/>
    </location>
</feature>